<dbReference type="STRING" id="333673.A0A3M0JX94"/>
<dbReference type="EMBL" id="QRBI01000131">
    <property type="protein sequence ID" value="RMC03450.1"/>
    <property type="molecule type" value="Genomic_DNA"/>
</dbReference>
<protein>
    <submittedName>
        <fullName evidence="1">Uncharacterized protein</fullName>
    </submittedName>
</protein>
<dbReference type="Proteomes" id="UP000269221">
    <property type="component" value="Unassembled WGS sequence"/>
</dbReference>
<organism evidence="1 2">
    <name type="scientific">Hirundo rustica rustica</name>
    <dbReference type="NCBI Taxonomy" id="333673"/>
    <lineage>
        <taxon>Eukaryota</taxon>
        <taxon>Metazoa</taxon>
        <taxon>Chordata</taxon>
        <taxon>Craniata</taxon>
        <taxon>Vertebrata</taxon>
        <taxon>Euteleostomi</taxon>
        <taxon>Archelosauria</taxon>
        <taxon>Archosauria</taxon>
        <taxon>Dinosauria</taxon>
        <taxon>Saurischia</taxon>
        <taxon>Theropoda</taxon>
        <taxon>Coelurosauria</taxon>
        <taxon>Aves</taxon>
        <taxon>Neognathae</taxon>
        <taxon>Neoaves</taxon>
        <taxon>Telluraves</taxon>
        <taxon>Australaves</taxon>
        <taxon>Passeriformes</taxon>
        <taxon>Sylvioidea</taxon>
        <taxon>Hirundinidae</taxon>
        <taxon>Hirundo</taxon>
    </lineage>
</organism>
<name>A0A3M0JX94_HIRRU</name>
<evidence type="ECO:0000313" key="2">
    <source>
        <dbReference type="Proteomes" id="UP000269221"/>
    </source>
</evidence>
<evidence type="ECO:0000313" key="1">
    <source>
        <dbReference type="EMBL" id="RMC03450.1"/>
    </source>
</evidence>
<proteinExistence type="predicted"/>
<reference evidence="1 2" key="1">
    <citation type="submission" date="2018-07" db="EMBL/GenBank/DDBJ databases">
        <title>A high quality draft genome assembly of the barn swallow (H. rustica rustica).</title>
        <authorList>
            <person name="Formenti G."/>
            <person name="Chiara M."/>
            <person name="Poveda L."/>
            <person name="Francoijs K.-J."/>
            <person name="Bonisoli-Alquati A."/>
            <person name="Canova L."/>
            <person name="Gianfranceschi L."/>
            <person name="Horner D.S."/>
            <person name="Saino N."/>
        </authorList>
    </citation>
    <scope>NUCLEOTIDE SEQUENCE [LARGE SCALE GENOMIC DNA]</scope>
    <source>
        <strain evidence="1">Chelidonia</strain>
        <tissue evidence="1">Blood</tissue>
    </source>
</reference>
<dbReference type="AlphaFoldDB" id="A0A3M0JX94"/>
<keyword evidence="2" id="KW-1185">Reference proteome</keyword>
<gene>
    <name evidence="1" type="ORF">DUI87_20648</name>
</gene>
<dbReference type="PANTHER" id="PTHR33332">
    <property type="entry name" value="REVERSE TRANSCRIPTASE DOMAIN-CONTAINING PROTEIN"/>
    <property type="match status" value="1"/>
</dbReference>
<comment type="caution">
    <text evidence="1">The sequence shown here is derived from an EMBL/GenBank/DDBJ whole genome shotgun (WGS) entry which is preliminary data.</text>
</comment>
<accession>A0A3M0JX94</accession>
<sequence>MPELVKSLPHRFKPCGVNELKHLVRTLKVSPVMNGQWFGSAKVILSNRVPIHDIIYPRTDVQLDLHTMVSTSSRVATTKEITIPLVTELEGKKSLSSVVNTGASPLNSLALAHLRWSYRRDPRLCPPELMETQPWPQSQPAEHKAEQLLRQSRSPLRLHEAAAEHLSCSAGVASPMLGHSLAPSLAAAGSAWPGQAVFVDDTPTVGSGQHPFAYYSYLSRFAGDTMLSGVVDTPEGLDAIQRDLDKLMKWVHGNLMRSNKTKCKILHLGQGNPCHQSRLEDEQMESSPAEDLGVQADERLDMNQQCALSAQKAKHVLGCIQSSTGSRGGKRFCPFALLL</sequence>
<dbReference type="OrthoDB" id="9396613at2759"/>